<evidence type="ECO:0000259" key="10">
    <source>
        <dbReference type="PROSITE" id="PS51177"/>
    </source>
</evidence>
<dbReference type="NCBIfam" id="NF006767">
    <property type="entry name" value="PRK09289.1"/>
    <property type="match status" value="1"/>
</dbReference>
<evidence type="ECO:0000256" key="7">
    <source>
        <dbReference type="ARBA" id="ARBA00022737"/>
    </source>
</evidence>
<sequence>MTNIPTRRISLAQEKVAPKVVMVAIKAIRPDTGAILEAVREVTPRVIEVQVTEPMEGATITKMATMEAGTEAGARAVMAEVIKAVAGTVMTILVEVLEVIMAAGAAATLDLAAAVKALEAAVPEAVITMTLGITEDLLNPATVNMEVSSQAVKAMEAINLIRSIEHKGTVSSVIKDDGGCTLTIADSATILGDCHIGDSIAVNGACLTVTEFDTQAQGGFFKVWLANETLDRTDLGERQVGDQVNLERAMAAHVRFGGHFVQAHVDGTANVVNRVPDGDSLRLTFQLPVPTTERPSLLPYLIPKGYVTIDGASLTLTGVNDSERTFSVMLIKHTQEMITLSGKPIGSKVNIEVDMVGKYVQKSVVAALGGGEDQGLKSLIEKIVEDTLVKKGVHVNNAKLGLNANVDVNLHARSFFGQPYTFVLNPTSSKWIREPLLDRRLIGWSLVQVTVKLNYDKPSTSTVPHTRIQVSRPPSPAKSYVSSSNTELNFRPKAKVNSSATTRKAAGSTISSSTSTTPRANSPTKLNPRVKVGVLSPTNGVNNGTLRSPTATSAPATPELRRSAKTQSISSLRSEEPRARTISTSLRHAPSMANFRQSASSVVSGSGSVVSGIGSASVSPRLLSTNSAVGVGERSSSPTPKIRSKVSNLVKSASESSARPPSPSSPPTVNILSSTRLAPAQRTRTPSVSSSVNLINQQHPPQSSTSPPQQFFPITTTVPAANPHRFAPSRPPAAQRINSSPGHHVFQSFSQPSSTPLVDQSSLSSSRPRSAGGLLNGKSPSAKVDPTLIPLPPHSPPASAVSFSSRSSASRSSANASHLGAGGDASLSSSTESGSARSPGARFQGNSEGLRATLDNLVEYTSGANSTSDDDDSGLDRDTDGEGAEDNNVKAEAKSNRKIADLEITNRSLLVINASLEATKHRQAKEIHELKKKLRESRLILPPRTYRSLSSQDPKELEDDDDEFEGSDIEDTEGDEIYKRVKLILETLLVSGRTALETQPKDFPEAGKGAAKVLSPEEQRDYHGENELDQDEQGSSSSTPPPEPDSSEASTQNHEHGGANIPNGSRGDMDEGEYDTSNYSADGDSIDDAGNETITSEEEVEAMTISALSPPSSPPPPPILITQPT</sequence>
<dbReference type="InterPro" id="IPR026017">
    <property type="entry name" value="Lumazine-bd_dom"/>
</dbReference>
<dbReference type="GO" id="GO:0004746">
    <property type="term" value="F:riboflavin synthase activity"/>
    <property type="evidence" value="ECO:0007669"/>
    <property type="project" value="UniProtKB-EC"/>
</dbReference>
<feature type="compositionally biased region" description="Acidic residues" evidence="9">
    <location>
        <begin position="956"/>
        <end position="975"/>
    </location>
</feature>
<dbReference type="FunFam" id="2.40.30.20:FF:000004">
    <property type="entry name" value="Riboflavin synthase, alpha subunit"/>
    <property type="match status" value="1"/>
</dbReference>
<dbReference type="InterPro" id="IPR017938">
    <property type="entry name" value="Riboflavin_synthase-like_b-brl"/>
</dbReference>
<feature type="compositionally biased region" description="Low complexity" evidence="9">
    <location>
        <begin position="753"/>
        <end position="770"/>
    </location>
</feature>
<evidence type="ECO:0000256" key="1">
    <source>
        <dbReference type="ARBA" id="ARBA00002803"/>
    </source>
</evidence>
<feature type="region of interest" description="Disordered" evidence="9">
    <location>
        <begin position="458"/>
        <end position="588"/>
    </location>
</feature>
<dbReference type="InterPro" id="IPR001783">
    <property type="entry name" value="Lumazine-bd"/>
</dbReference>
<dbReference type="Gene3D" id="2.40.30.20">
    <property type="match status" value="2"/>
</dbReference>
<feature type="domain" description="Lumazine-binding" evidence="10">
    <location>
        <begin position="159"/>
        <end position="259"/>
    </location>
</feature>
<dbReference type="EMBL" id="JAFIQS010000001">
    <property type="protein sequence ID" value="KAG5173683.1"/>
    <property type="molecule type" value="Genomic_DNA"/>
</dbReference>
<feature type="domain" description="Lumazine-binding" evidence="10">
    <location>
        <begin position="260"/>
        <end position="364"/>
    </location>
</feature>
<feature type="compositionally biased region" description="Basic and acidic residues" evidence="9">
    <location>
        <begin position="1015"/>
        <end position="1026"/>
    </location>
</feature>
<evidence type="ECO:0000256" key="4">
    <source>
        <dbReference type="ARBA" id="ARBA00013950"/>
    </source>
</evidence>
<feature type="compositionally biased region" description="Polar residues" evidence="9">
    <location>
        <begin position="536"/>
        <end position="555"/>
    </location>
</feature>
<name>A0A8H7Y9N8_PSICU</name>
<feature type="compositionally biased region" description="Polar residues" evidence="9">
    <location>
        <begin position="626"/>
        <end position="651"/>
    </location>
</feature>
<dbReference type="Pfam" id="PF00677">
    <property type="entry name" value="Lum_binding"/>
    <property type="match status" value="2"/>
</dbReference>
<feature type="repeat" description="Lumazine-binding" evidence="8">
    <location>
        <begin position="159"/>
        <end position="259"/>
    </location>
</feature>
<feature type="compositionally biased region" description="Low complexity" evidence="9">
    <location>
        <begin position="797"/>
        <end position="840"/>
    </location>
</feature>
<keyword evidence="6" id="KW-0808">Transferase</keyword>
<gene>
    <name evidence="11" type="ORF">JR316_000340</name>
</gene>
<keyword evidence="5" id="KW-0686">Riboflavin biosynthesis</keyword>
<dbReference type="SUPFAM" id="SSF63380">
    <property type="entry name" value="Riboflavin synthase domain-like"/>
    <property type="match status" value="2"/>
</dbReference>
<dbReference type="InterPro" id="IPR023366">
    <property type="entry name" value="ATP_synth_asu-like_sf"/>
</dbReference>
<dbReference type="CDD" id="cd00402">
    <property type="entry name" value="Riboflavin_synthase_like"/>
    <property type="match status" value="1"/>
</dbReference>
<accession>A0A8H7Y9N8</accession>
<evidence type="ECO:0000256" key="3">
    <source>
        <dbReference type="ARBA" id="ARBA00012827"/>
    </source>
</evidence>
<feature type="compositionally biased region" description="Low complexity" evidence="9">
    <location>
        <begin position="697"/>
        <end position="713"/>
    </location>
</feature>
<dbReference type="EC" id="2.5.1.9" evidence="3"/>
<dbReference type="NCBIfam" id="TIGR00187">
    <property type="entry name" value="ribE"/>
    <property type="match status" value="1"/>
</dbReference>
<feature type="region of interest" description="Disordered" evidence="9">
    <location>
        <begin position="861"/>
        <end position="893"/>
    </location>
</feature>
<dbReference type="OrthoDB" id="10258924at2759"/>
<feature type="region of interest" description="Disordered" evidence="9">
    <location>
        <begin position="995"/>
        <end position="1125"/>
    </location>
</feature>
<feature type="compositionally biased region" description="Polar residues" evidence="9">
    <location>
        <begin position="668"/>
        <end position="696"/>
    </location>
</feature>
<dbReference type="PROSITE" id="PS51177">
    <property type="entry name" value="LUMAZINE_BIND"/>
    <property type="match status" value="2"/>
</dbReference>
<feature type="compositionally biased region" description="Polar residues" evidence="9">
    <location>
        <begin position="736"/>
        <end position="752"/>
    </location>
</feature>
<dbReference type="GO" id="GO:0009231">
    <property type="term" value="P:riboflavin biosynthetic process"/>
    <property type="evidence" value="ECO:0007669"/>
    <property type="project" value="UniProtKB-KW"/>
</dbReference>
<evidence type="ECO:0000256" key="6">
    <source>
        <dbReference type="ARBA" id="ARBA00022679"/>
    </source>
</evidence>
<evidence type="ECO:0000313" key="11">
    <source>
        <dbReference type="EMBL" id="KAG5173683.1"/>
    </source>
</evidence>
<feature type="compositionally biased region" description="Acidic residues" evidence="9">
    <location>
        <begin position="1084"/>
        <end position="1101"/>
    </location>
</feature>
<dbReference type="AlphaFoldDB" id="A0A8H7Y9N8"/>
<evidence type="ECO:0000256" key="9">
    <source>
        <dbReference type="SAM" id="MobiDB-lite"/>
    </source>
</evidence>
<comment type="pathway">
    <text evidence="2">Cofactor biosynthesis; riboflavin biosynthesis; riboflavin from 2-hydroxy-3-oxobutyl phosphate and 5-amino-6-(D-ribitylamino)uracil: step 2/2.</text>
</comment>
<evidence type="ECO:0000256" key="8">
    <source>
        <dbReference type="PROSITE-ProRule" id="PRU00524"/>
    </source>
</evidence>
<dbReference type="PANTHER" id="PTHR21098">
    <property type="entry name" value="RIBOFLAVIN SYNTHASE ALPHA CHAIN"/>
    <property type="match status" value="1"/>
</dbReference>
<protein>
    <recommendedName>
        <fullName evidence="4">Riboflavin synthase</fullName>
        <ecNumber evidence="3">2.5.1.9</ecNumber>
    </recommendedName>
</protein>
<organism evidence="11">
    <name type="scientific">Psilocybe cubensis</name>
    <name type="common">Psychedelic mushroom</name>
    <name type="synonym">Stropharia cubensis</name>
    <dbReference type="NCBI Taxonomy" id="181762"/>
    <lineage>
        <taxon>Eukaryota</taxon>
        <taxon>Fungi</taxon>
        <taxon>Dikarya</taxon>
        <taxon>Basidiomycota</taxon>
        <taxon>Agaricomycotina</taxon>
        <taxon>Agaricomycetes</taxon>
        <taxon>Agaricomycetidae</taxon>
        <taxon>Agaricales</taxon>
        <taxon>Agaricineae</taxon>
        <taxon>Strophariaceae</taxon>
        <taxon>Psilocybe</taxon>
    </lineage>
</organism>
<feature type="region of interest" description="Disordered" evidence="9">
    <location>
        <begin position="943"/>
        <end position="976"/>
    </location>
</feature>
<proteinExistence type="predicted"/>
<evidence type="ECO:0000256" key="5">
    <source>
        <dbReference type="ARBA" id="ARBA00022619"/>
    </source>
</evidence>
<feature type="region of interest" description="Disordered" evidence="9">
    <location>
        <begin position="626"/>
        <end position="848"/>
    </location>
</feature>
<comment type="function">
    <text evidence="1">Catalyzes the dismutation of two molecules of 6,7-dimethyl-8-ribityllumazine, resulting in the formation of riboflavin and 5-amino-6-(D-ribitylamino)uracil.</text>
</comment>
<keyword evidence="7" id="KW-0677">Repeat</keyword>
<feature type="compositionally biased region" description="Low complexity" evidence="9">
    <location>
        <begin position="508"/>
        <end position="517"/>
    </location>
</feature>
<dbReference type="PANTHER" id="PTHR21098:SF0">
    <property type="entry name" value="RIBOFLAVIN SYNTHASE"/>
    <property type="match status" value="1"/>
</dbReference>
<comment type="caution">
    <text evidence="11">The sequence shown here is derived from an EMBL/GenBank/DDBJ whole genome shotgun (WGS) entry which is preliminary data.</text>
</comment>
<feature type="repeat" description="Lumazine-binding" evidence="8">
    <location>
        <begin position="260"/>
        <end position="364"/>
    </location>
</feature>
<evidence type="ECO:0000256" key="2">
    <source>
        <dbReference type="ARBA" id="ARBA00004887"/>
    </source>
</evidence>
<reference evidence="11" key="1">
    <citation type="submission" date="2021-02" db="EMBL/GenBank/DDBJ databases">
        <title>Psilocybe cubensis genome.</title>
        <authorList>
            <person name="Mckernan K.J."/>
            <person name="Crawford S."/>
            <person name="Trippe A."/>
            <person name="Kane L.T."/>
            <person name="Mclaughlin S."/>
        </authorList>
    </citation>
    <scope>NUCLEOTIDE SEQUENCE [LARGE SCALE GENOMIC DNA]</scope>
    <source>
        <strain evidence="11">MGC-MH-2018</strain>
    </source>
</reference>